<keyword evidence="2" id="KW-1185">Reference proteome</keyword>
<feature type="non-terminal residue" evidence="1">
    <location>
        <position position="1"/>
    </location>
</feature>
<proteinExistence type="predicted"/>
<dbReference type="EMBL" id="KK735255">
    <property type="protein sequence ID" value="KFR13418.1"/>
    <property type="molecule type" value="Genomic_DNA"/>
</dbReference>
<name>A0A091WF77_OPIHO</name>
<evidence type="ECO:0000313" key="2">
    <source>
        <dbReference type="Proteomes" id="UP000053605"/>
    </source>
</evidence>
<dbReference type="PhylomeDB" id="A0A091WF77"/>
<gene>
    <name evidence="1" type="ORF">N306_13622</name>
</gene>
<feature type="non-terminal residue" evidence="1">
    <location>
        <position position="128"/>
    </location>
</feature>
<organism evidence="1 2">
    <name type="scientific">Opisthocomus hoazin</name>
    <name type="common">Hoatzin</name>
    <name type="synonym">Phasianus hoazin</name>
    <dbReference type="NCBI Taxonomy" id="30419"/>
    <lineage>
        <taxon>Eukaryota</taxon>
        <taxon>Metazoa</taxon>
        <taxon>Chordata</taxon>
        <taxon>Craniata</taxon>
        <taxon>Vertebrata</taxon>
        <taxon>Euteleostomi</taxon>
        <taxon>Archelosauria</taxon>
        <taxon>Archosauria</taxon>
        <taxon>Dinosauria</taxon>
        <taxon>Saurischia</taxon>
        <taxon>Theropoda</taxon>
        <taxon>Coelurosauria</taxon>
        <taxon>Aves</taxon>
        <taxon>Neognathae</taxon>
        <taxon>Neoaves</taxon>
        <taxon>Opisthocomiformes</taxon>
        <taxon>Opisthocomidae</taxon>
        <taxon>Opisthocomus</taxon>
    </lineage>
</organism>
<dbReference type="Proteomes" id="UP000053605">
    <property type="component" value="Unassembled WGS sequence"/>
</dbReference>
<reference evidence="1 2" key="1">
    <citation type="submission" date="2014-04" db="EMBL/GenBank/DDBJ databases">
        <title>Genome evolution of avian class.</title>
        <authorList>
            <person name="Zhang G."/>
            <person name="Li C."/>
        </authorList>
    </citation>
    <scope>NUCLEOTIDE SEQUENCE [LARGE SCALE GENOMIC DNA]</scope>
    <source>
        <strain evidence="1">BGI_N306</strain>
    </source>
</reference>
<dbReference type="AlphaFoldDB" id="A0A091WF77"/>
<evidence type="ECO:0000313" key="1">
    <source>
        <dbReference type="EMBL" id="KFR13418.1"/>
    </source>
</evidence>
<accession>A0A091WF77</accession>
<sequence>QQLEAGLHTHLRTPALPKSNSGCTCIYQIAGTKTKFSFPLPIFLAFSLLRLLSAEVGAGDVLSPSEVRRKGPRGCPARWLCRGTRRGLAGRLLPLSCWKIQEILFCLGMNPSSFEVLGGICWPGKAFS</sequence>
<protein>
    <submittedName>
        <fullName evidence="1">Uncharacterized protein</fullName>
    </submittedName>
</protein>